<dbReference type="Proteomes" id="UP000659904">
    <property type="component" value="Unassembled WGS sequence"/>
</dbReference>
<gene>
    <name evidence="1" type="ORF">Cci01nite_02820</name>
</gene>
<accession>A0A8J3NWV3</accession>
<dbReference type="EMBL" id="BONH01000001">
    <property type="protein sequence ID" value="GIF95188.1"/>
    <property type="molecule type" value="Genomic_DNA"/>
</dbReference>
<dbReference type="RefSeq" id="WP_120316052.1">
    <property type="nucleotide sequence ID" value="NZ_BONH01000001.1"/>
</dbReference>
<sequence>MSRTAHHLPFRHQDSRAEITPLRIAALTDLRYSHACLREARREGRRAQPRRLRHRSEVYLFARWFPNWGKGAARHACHDERKARQQLRRALTAARRAPYDPDLDVPPFRHRHHAHWLS</sequence>
<protein>
    <submittedName>
        <fullName evidence="1">Uncharacterized protein</fullName>
    </submittedName>
</protein>
<evidence type="ECO:0000313" key="1">
    <source>
        <dbReference type="EMBL" id="GIF95188.1"/>
    </source>
</evidence>
<reference evidence="1 2" key="1">
    <citation type="submission" date="2021-01" db="EMBL/GenBank/DDBJ databases">
        <title>Whole genome shotgun sequence of Catellatospora citrea NBRC 14495.</title>
        <authorList>
            <person name="Komaki H."/>
            <person name="Tamura T."/>
        </authorList>
    </citation>
    <scope>NUCLEOTIDE SEQUENCE [LARGE SCALE GENOMIC DNA]</scope>
    <source>
        <strain evidence="1 2">NBRC 14495</strain>
    </source>
</reference>
<comment type="caution">
    <text evidence="1">The sequence shown here is derived from an EMBL/GenBank/DDBJ whole genome shotgun (WGS) entry which is preliminary data.</text>
</comment>
<evidence type="ECO:0000313" key="2">
    <source>
        <dbReference type="Proteomes" id="UP000659904"/>
    </source>
</evidence>
<name>A0A8J3NWV3_9ACTN</name>
<organism evidence="1 2">
    <name type="scientific">Catellatospora citrea</name>
    <dbReference type="NCBI Taxonomy" id="53366"/>
    <lineage>
        <taxon>Bacteria</taxon>
        <taxon>Bacillati</taxon>
        <taxon>Actinomycetota</taxon>
        <taxon>Actinomycetes</taxon>
        <taxon>Micromonosporales</taxon>
        <taxon>Micromonosporaceae</taxon>
        <taxon>Catellatospora</taxon>
    </lineage>
</organism>
<proteinExistence type="predicted"/>
<dbReference type="AlphaFoldDB" id="A0A8J3NWV3"/>
<keyword evidence="2" id="KW-1185">Reference proteome</keyword>